<keyword evidence="2" id="KW-1185">Reference proteome</keyword>
<evidence type="ECO:0000313" key="2">
    <source>
        <dbReference type="Proteomes" id="UP000297814"/>
    </source>
</evidence>
<sequence length="106" mass="11689">MPRFIQFQIDWPIHAKLNNDVLDQSAHGKNETPIDCICDLCYEQFCIASVDEEYAAQLSSNCDRSSAIIAPRELIAGRSPKLRAANAMIAAATSINSSCFGRNIKN</sequence>
<proteinExistence type="predicted"/>
<name>A0A4Z1GGX6_9HELO</name>
<accession>A0A4Z1GGX6</accession>
<organism evidence="1 2">
    <name type="scientific">Botrytis hyacinthi</name>
    <dbReference type="NCBI Taxonomy" id="278943"/>
    <lineage>
        <taxon>Eukaryota</taxon>
        <taxon>Fungi</taxon>
        <taxon>Dikarya</taxon>
        <taxon>Ascomycota</taxon>
        <taxon>Pezizomycotina</taxon>
        <taxon>Leotiomycetes</taxon>
        <taxon>Helotiales</taxon>
        <taxon>Sclerotiniaceae</taxon>
        <taxon>Botrytis</taxon>
    </lineage>
</organism>
<evidence type="ECO:0000313" key="1">
    <source>
        <dbReference type="EMBL" id="TGO33167.1"/>
    </source>
</evidence>
<dbReference type="Proteomes" id="UP000297814">
    <property type="component" value="Unassembled WGS sequence"/>
</dbReference>
<reference evidence="1 2" key="1">
    <citation type="submission" date="2017-12" db="EMBL/GenBank/DDBJ databases">
        <title>Comparative genomics of Botrytis spp.</title>
        <authorList>
            <person name="Valero-Jimenez C.A."/>
            <person name="Tapia P."/>
            <person name="Veloso J."/>
            <person name="Silva-Moreno E."/>
            <person name="Staats M."/>
            <person name="Valdes J.H."/>
            <person name="Van Kan J.A.L."/>
        </authorList>
    </citation>
    <scope>NUCLEOTIDE SEQUENCE [LARGE SCALE GENOMIC DNA]</scope>
    <source>
        <strain evidence="1 2">Bh0001</strain>
    </source>
</reference>
<gene>
    <name evidence="1" type="ORF">BHYA_0262g00040</name>
</gene>
<dbReference type="AlphaFoldDB" id="A0A4Z1GGX6"/>
<comment type="caution">
    <text evidence="1">The sequence shown here is derived from an EMBL/GenBank/DDBJ whole genome shotgun (WGS) entry which is preliminary data.</text>
</comment>
<dbReference type="EMBL" id="PQXK01000262">
    <property type="protein sequence ID" value="TGO33167.1"/>
    <property type="molecule type" value="Genomic_DNA"/>
</dbReference>
<protein>
    <submittedName>
        <fullName evidence="1">Uncharacterized protein</fullName>
    </submittedName>
</protein>